<keyword evidence="6" id="KW-1185">Reference proteome</keyword>
<dbReference type="OrthoDB" id="9803828at2"/>
<feature type="domain" description="Alpha/beta hydrolase fold-3" evidence="4">
    <location>
        <begin position="74"/>
        <end position="275"/>
    </location>
</feature>
<dbReference type="AlphaFoldDB" id="A0A9E5ME50"/>
<dbReference type="RefSeq" id="WP_152582166.1">
    <property type="nucleotide sequence ID" value="NZ_VIKT02000003.1"/>
</dbReference>
<protein>
    <submittedName>
        <fullName evidence="5">Alpha/beta hydrolase</fullName>
    </submittedName>
</protein>
<dbReference type="InterPro" id="IPR029058">
    <property type="entry name" value="AB_hydrolase_fold"/>
</dbReference>
<sequence>MSQTQRMIELLNENFPDLAALPPLEARATADARVRTPDNLDDVAGATDHRIDDHGVPVRVYVPHSPRAGAPVTVFAHGGGFLHGSIASHDGFCRRWSRGTGTIVVSVGYRLAPEHRAPAGVDDVLAAVDWVLREGLGTEVVLAGDSAGATLAAIASLRLRDRGHSPVRAQVLLYPFLDPTMSSESHRALATGTFVTGRLLSYYWEVYLGDEPRSAITADVNPSLAERHDGLPPAIVVTAGRDPLCDEGRDYAQLLSRAGVHTTHRHYPDQFHGFATIPNYAPSESAAHLLWSDLADALSATAEETP</sequence>
<dbReference type="PANTHER" id="PTHR48081:SF8">
    <property type="entry name" value="ALPHA_BETA HYDROLASE FOLD-3 DOMAIN-CONTAINING PROTEIN-RELATED"/>
    <property type="match status" value="1"/>
</dbReference>
<evidence type="ECO:0000313" key="6">
    <source>
        <dbReference type="Proteomes" id="UP000818266"/>
    </source>
</evidence>
<comment type="caution">
    <text evidence="5">The sequence shown here is derived from an EMBL/GenBank/DDBJ whole genome shotgun (WGS) entry which is preliminary data.</text>
</comment>
<evidence type="ECO:0000313" key="5">
    <source>
        <dbReference type="EMBL" id="NHF62162.1"/>
    </source>
</evidence>
<organism evidence="5 6">
    <name type="scientific">Microcella pacifica</name>
    <dbReference type="NCBI Taxonomy" id="2591847"/>
    <lineage>
        <taxon>Bacteria</taxon>
        <taxon>Bacillati</taxon>
        <taxon>Actinomycetota</taxon>
        <taxon>Actinomycetes</taxon>
        <taxon>Micrococcales</taxon>
        <taxon>Microbacteriaceae</taxon>
        <taxon>Microcella</taxon>
    </lineage>
</organism>
<dbReference type="Gene3D" id="3.40.50.1820">
    <property type="entry name" value="alpha/beta hydrolase"/>
    <property type="match status" value="1"/>
</dbReference>
<reference evidence="5 6" key="1">
    <citation type="submission" date="2020-03" db="EMBL/GenBank/DDBJ databases">
        <title>Chryseoglobus sp. isolated from a deep-sea seamount.</title>
        <authorList>
            <person name="Zhang D.-C."/>
        </authorList>
    </citation>
    <scope>NUCLEOTIDE SEQUENCE [LARGE SCALE GENOMIC DNA]</scope>
    <source>
        <strain evidence="5 6">KN1116</strain>
    </source>
</reference>
<dbReference type="PANTHER" id="PTHR48081">
    <property type="entry name" value="AB HYDROLASE SUPERFAMILY PROTEIN C4A8.06C"/>
    <property type="match status" value="1"/>
</dbReference>
<evidence type="ECO:0000256" key="2">
    <source>
        <dbReference type="ARBA" id="ARBA00022801"/>
    </source>
</evidence>
<evidence type="ECO:0000256" key="3">
    <source>
        <dbReference type="PROSITE-ProRule" id="PRU10038"/>
    </source>
</evidence>
<dbReference type="InterPro" id="IPR050300">
    <property type="entry name" value="GDXG_lipolytic_enzyme"/>
</dbReference>
<evidence type="ECO:0000259" key="4">
    <source>
        <dbReference type="Pfam" id="PF07859"/>
    </source>
</evidence>
<feature type="active site" evidence="3">
    <location>
        <position position="146"/>
    </location>
</feature>
<dbReference type="InterPro" id="IPR033140">
    <property type="entry name" value="Lipase_GDXG_put_SER_AS"/>
</dbReference>
<evidence type="ECO:0000256" key="1">
    <source>
        <dbReference type="ARBA" id="ARBA00010515"/>
    </source>
</evidence>
<dbReference type="EMBL" id="VIKT02000003">
    <property type="protein sequence ID" value="NHF62162.1"/>
    <property type="molecule type" value="Genomic_DNA"/>
</dbReference>
<dbReference type="Proteomes" id="UP000818266">
    <property type="component" value="Unassembled WGS sequence"/>
</dbReference>
<name>A0A9E5ME50_9MICO</name>
<dbReference type="SUPFAM" id="SSF53474">
    <property type="entry name" value="alpha/beta-Hydrolases"/>
    <property type="match status" value="1"/>
</dbReference>
<gene>
    <name evidence="5" type="ORF">FK219_002720</name>
</gene>
<dbReference type="InterPro" id="IPR013094">
    <property type="entry name" value="AB_hydrolase_3"/>
</dbReference>
<dbReference type="PROSITE" id="PS01174">
    <property type="entry name" value="LIPASE_GDXG_SER"/>
    <property type="match status" value="1"/>
</dbReference>
<comment type="similarity">
    <text evidence="1">Belongs to the 'GDXG' lipolytic enzyme family.</text>
</comment>
<proteinExistence type="inferred from homology"/>
<accession>A0A9E5ME50</accession>
<dbReference type="Pfam" id="PF07859">
    <property type="entry name" value="Abhydrolase_3"/>
    <property type="match status" value="1"/>
</dbReference>
<dbReference type="GO" id="GO:0016787">
    <property type="term" value="F:hydrolase activity"/>
    <property type="evidence" value="ECO:0007669"/>
    <property type="project" value="UniProtKB-KW"/>
</dbReference>
<keyword evidence="2 5" id="KW-0378">Hydrolase</keyword>